<keyword evidence="2 6" id="KW-0812">Transmembrane</keyword>
<organism evidence="8 9">
    <name type="scientific">Chromatocurvus halotolerans</name>
    <dbReference type="NCBI Taxonomy" id="1132028"/>
    <lineage>
        <taxon>Bacteria</taxon>
        <taxon>Pseudomonadati</taxon>
        <taxon>Pseudomonadota</taxon>
        <taxon>Gammaproteobacteria</taxon>
        <taxon>Cellvibrionales</taxon>
        <taxon>Halieaceae</taxon>
        <taxon>Chromatocurvus</taxon>
    </lineage>
</organism>
<feature type="transmembrane region" description="Helical" evidence="6">
    <location>
        <begin position="255"/>
        <end position="277"/>
    </location>
</feature>
<keyword evidence="9" id="KW-1185">Reference proteome</keyword>
<comment type="caution">
    <text evidence="8">The sequence shown here is derived from an EMBL/GenBank/DDBJ whole genome shotgun (WGS) entry which is preliminary data.</text>
</comment>
<evidence type="ECO:0000313" key="8">
    <source>
        <dbReference type="EMBL" id="TCO75447.1"/>
    </source>
</evidence>
<dbReference type="PANTHER" id="PTHR43394">
    <property type="entry name" value="ATP-DEPENDENT PERMEASE MDL1, MITOCHONDRIAL"/>
    <property type="match status" value="1"/>
</dbReference>
<accession>A0A4R2KRQ5</accession>
<keyword evidence="8" id="KW-0067">ATP-binding</keyword>
<proteinExistence type="predicted"/>
<feature type="transmembrane region" description="Helical" evidence="6">
    <location>
        <begin position="63"/>
        <end position="87"/>
    </location>
</feature>
<dbReference type="PANTHER" id="PTHR43394:SF4">
    <property type="entry name" value="TOXIN SECRETION ABC TRANSPORTER ATP-BINDING PROTEIN"/>
    <property type="match status" value="1"/>
</dbReference>
<feature type="transmembrane region" description="Helical" evidence="6">
    <location>
        <begin position="144"/>
        <end position="162"/>
    </location>
</feature>
<dbReference type="Pfam" id="PF00664">
    <property type="entry name" value="ABC_membrane"/>
    <property type="match status" value="1"/>
</dbReference>
<evidence type="ECO:0000256" key="4">
    <source>
        <dbReference type="ARBA" id="ARBA00023136"/>
    </source>
</evidence>
<dbReference type="Gene3D" id="3.40.50.300">
    <property type="entry name" value="P-loop containing nucleotide triphosphate hydrolases"/>
    <property type="match status" value="1"/>
</dbReference>
<evidence type="ECO:0000256" key="3">
    <source>
        <dbReference type="ARBA" id="ARBA00022989"/>
    </source>
</evidence>
<keyword evidence="3 6" id="KW-1133">Transmembrane helix</keyword>
<feature type="transmembrane region" description="Helical" evidence="6">
    <location>
        <begin position="283"/>
        <end position="300"/>
    </location>
</feature>
<dbReference type="RefSeq" id="WP_117318098.1">
    <property type="nucleotide sequence ID" value="NZ_QQSW01000010.1"/>
</dbReference>
<dbReference type="EMBL" id="SLWX01000008">
    <property type="protein sequence ID" value="TCO75447.1"/>
    <property type="molecule type" value="Genomic_DNA"/>
</dbReference>
<evidence type="ECO:0000313" key="9">
    <source>
        <dbReference type="Proteomes" id="UP000294980"/>
    </source>
</evidence>
<sequence length="595" mass="65586">MAGPSEHPSPSSEQLWKYFRNILGPERSFYGLALAYGIGISLLSLATPLSVQMLINTVANIGLATPLIVLSVGMFTLLLFAGGLNALRIHLMDIFGRRFYARIVSEMAVRAVYARNAFFEDNRKGALFNRYFDIMIMLKQVPNLLVGGFTILLQTVVGFVLVSSYHPLLFIFNGVLTLLIWLVWVIWGKRAIRSAIELSHRKHVNAAWLESIGRSNDCFKSERHIEDVLYRTDSNTRYYMDQHVTHFRHHFSQTLAFILIYAAASAALLGLGGWLVIQGQLSLGQLVAAELVLSVVFVGISQMGIYLSYFYDVCAAVDELTLFMEIEQEPATGPHVRLSGPPTLSFHEVQVQGGGQSVMLDCEIPAGARVGVFSAGPAVQRLVIELLKSHSRPDTGTLELAGTDLRTLRPFEIRQEIIVIDRPTVVEGSLRNFLRLSADDDNAIDPVTAIRVVGLEPAISHLPDGLDTEVASTGWPLSITETLQLALAAAIIARPRVLVLSQAFDAVPEAALLTSLELLQAQKQTSVLYFSSKLADFGFSHYLYLGSQSQHLYEDYDSMCEFHQLAPTALRAPTEGGSLLPETPAATPADDRENR</sequence>
<comment type="subcellular location">
    <subcellularLocation>
        <location evidence="1">Cell membrane</location>
        <topology evidence="1">Multi-pass membrane protein</topology>
    </subcellularLocation>
</comment>
<feature type="transmembrane region" description="Helical" evidence="6">
    <location>
        <begin position="29"/>
        <end position="51"/>
    </location>
</feature>
<dbReference type="GO" id="GO:0005886">
    <property type="term" value="C:plasma membrane"/>
    <property type="evidence" value="ECO:0007669"/>
    <property type="project" value="UniProtKB-SubCell"/>
</dbReference>
<name>A0A4R2KRQ5_9GAMM</name>
<dbReference type="InterPro" id="IPR011527">
    <property type="entry name" value="ABC1_TM_dom"/>
</dbReference>
<evidence type="ECO:0000256" key="1">
    <source>
        <dbReference type="ARBA" id="ARBA00004651"/>
    </source>
</evidence>
<keyword evidence="4 6" id="KW-0472">Membrane</keyword>
<gene>
    <name evidence="8" type="ORF">EV688_10813</name>
</gene>
<dbReference type="InterPro" id="IPR027417">
    <property type="entry name" value="P-loop_NTPase"/>
</dbReference>
<feature type="transmembrane region" description="Helical" evidence="6">
    <location>
        <begin position="168"/>
        <end position="187"/>
    </location>
</feature>
<feature type="region of interest" description="Disordered" evidence="5">
    <location>
        <begin position="573"/>
        <end position="595"/>
    </location>
</feature>
<reference evidence="8 9" key="1">
    <citation type="submission" date="2019-03" db="EMBL/GenBank/DDBJ databases">
        <title>Genomic Encyclopedia of Type Strains, Phase IV (KMG-IV): sequencing the most valuable type-strain genomes for metagenomic binning, comparative biology and taxonomic classification.</title>
        <authorList>
            <person name="Goeker M."/>
        </authorList>
    </citation>
    <scope>NUCLEOTIDE SEQUENCE [LARGE SCALE GENOMIC DNA]</scope>
    <source>
        <strain evidence="8 9">DSM 23344</strain>
    </source>
</reference>
<dbReference type="GO" id="GO:0015421">
    <property type="term" value="F:ABC-type oligopeptide transporter activity"/>
    <property type="evidence" value="ECO:0007669"/>
    <property type="project" value="TreeGrafter"/>
</dbReference>
<dbReference type="InterPro" id="IPR039421">
    <property type="entry name" value="Type_1_exporter"/>
</dbReference>
<protein>
    <submittedName>
        <fullName evidence="8">Putative ABC transport system ATP-binding protein</fullName>
    </submittedName>
</protein>
<dbReference type="Gene3D" id="1.20.1560.10">
    <property type="entry name" value="ABC transporter type 1, transmembrane domain"/>
    <property type="match status" value="1"/>
</dbReference>
<dbReference type="SUPFAM" id="SSF52540">
    <property type="entry name" value="P-loop containing nucleoside triphosphate hydrolases"/>
    <property type="match status" value="1"/>
</dbReference>
<dbReference type="SUPFAM" id="SSF90123">
    <property type="entry name" value="ABC transporter transmembrane region"/>
    <property type="match status" value="1"/>
</dbReference>
<evidence type="ECO:0000256" key="6">
    <source>
        <dbReference type="SAM" id="Phobius"/>
    </source>
</evidence>
<dbReference type="PROSITE" id="PS50929">
    <property type="entry name" value="ABC_TM1F"/>
    <property type="match status" value="1"/>
</dbReference>
<dbReference type="AlphaFoldDB" id="A0A4R2KRQ5"/>
<dbReference type="Proteomes" id="UP000294980">
    <property type="component" value="Unassembled WGS sequence"/>
</dbReference>
<keyword evidence="8" id="KW-0547">Nucleotide-binding</keyword>
<evidence type="ECO:0000256" key="2">
    <source>
        <dbReference type="ARBA" id="ARBA00022692"/>
    </source>
</evidence>
<evidence type="ECO:0000259" key="7">
    <source>
        <dbReference type="PROSITE" id="PS50929"/>
    </source>
</evidence>
<feature type="domain" description="ABC transmembrane type-1" evidence="7">
    <location>
        <begin position="32"/>
        <end position="312"/>
    </location>
</feature>
<dbReference type="InterPro" id="IPR036640">
    <property type="entry name" value="ABC1_TM_sf"/>
</dbReference>
<dbReference type="OrthoDB" id="311344at2"/>
<evidence type="ECO:0000256" key="5">
    <source>
        <dbReference type="SAM" id="MobiDB-lite"/>
    </source>
</evidence>
<dbReference type="GO" id="GO:0005524">
    <property type="term" value="F:ATP binding"/>
    <property type="evidence" value="ECO:0007669"/>
    <property type="project" value="UniProtKB-KW"/>
</dbReference>